<name>A0A383WBI8_TETOB</name>
<accession>A0A383WBI8</accession>
<reference evidence="1 2" key="1">
    <citation type="submission" date="2016-10" db="EMBL/GenBank/DDBJ databases">
        <authorList>
            <person name="Cai Z."/>
        </authorList>
    </citation>
    <scope>NUCLEOTIDE SEQUENCE [LARGE SCALE GENOMIC DNA]</scope>
</reference>
<dbReference type="EMBL" id="FNXT01001222">
    <property type="protein sequence ID" value="SZX74997.1"/>
    <property type="molecule type" value="Genomic_DNA"/>
</dbReference>
<protein>
    <submittedName>
        <fullName evidence="1">Uncharacterized protein</fullName>
    </submittedName>
</protein>
<gene>
    <name evidence="1" type="ORF">BQ4739_LOCUS15311</name>
</gene>
<organism evidence="1 2">
    <name type="scientific">Tetradesmus obliquus</name>
    <name type="common">Green alga</name>
    <name type="synonym">Acutodesmus obliquus</name>
    <dbReference type="NCBI Taxonomy" id="3088"/>
    <lineage>
        <taxon>Eukaryota</taxon>
        <taxon>Viridiplantae</taxon>
        <taxon>Chlorophyta</taxon>
        <taxon>core chlorophytes</taxon>
        <taxon>Chlorophyceae</taxon>
        <taxon>CS clade</taxon>
        <taxon>Sphaeropleales</taxon>
        <taxon>Scenedesmaceae</taxon>
        <taxon>Tetradesmus</taxon>
    </lineage>
</organism>
<dbReference type="AlphaFoldDB" id="A0A383WBI8"/>
<evidence type="ECO:0000313" key="2">
    <source>
        <dbReference type="Proteomes" id="UP000256970"/>
    </source>
</evidence>
<sequence length="136" mass="14580">MSDTVGRIKASIPGTAEYEQQHGVDEWSALAEQAKSYIPGTVAHERRVAGDPAYQATDATGQSVGPVLPHVGAVVPQMKHAAAAAQEYVASMLEGHQQHPRESNQGQQQEQQQQQKQEEEEQPDQQPPAASAGTTS</sequence>
<dbReference type="Proteomes" id="UP000256970">
    <property type="component" value="Unassembled WGS sequence"/>
</dbReference>
<evidence type="ECO:0000313" key="1">
    <source>
        <dbReference type="EMBL" id="SZX74997.1"/>
    </source>
</evidence>
<proteinExistence type="predicted"/>
<keyword evidence="2" id="KW-1185">Reference proteome</keyword>